<dbReference type="InterPro" id="IPR025664">
    <property type="entry name" value="Spore_III_AC/AD"/>
</dbReference>
<keyword evidence="1" id="KW-0472">Membrane</keyword>
<evidence type="ECO:0000313" key="3">
    <source>
        <dbReference type="Proteomes" id="UP000520011"/>
    </source>
</evidence>
<feature type="transmembrane region" description="Helical" evidence="1">
    <location>
        <begin position="37"/>
        <end position="58"/>
    </location>
</feature>
<evidence type="ECO:0000313" key="2">
    <source>
        <dbReference type="EMBL" id="MBB5325253.1"/>
    </source>
</evidence>
<dbReference type="InterPro" id="IPR009570">
    <property type="entry name" value="Spore_III_AC"/>
</dbReference>
<dbReference type="Proteomes" id="UP000520011">
    <property type="component" value="Unassembled WGS sequence"/>
</dbReference>
<organism evidence="2 3">
    <name type="scientific">Anoxybacteroides tepidamans</name>
    <dbReference type="NCBI Taxonomy" id="265948"/>
    <lineage>
        <taxon>Bacteria</taxon>
        <taxon>Bacillati</taxon>
        <taxon>Bacillota</taxon>
        <taxon>Bacilli</taxon>
        <taxon>Bacillales</taxon>
        <taxon>Anoxybacillaceae</taxon>
        <taxon>Anoxybacteroides</taxon>
    </lineage>
</organism>
<dbReference type="Pfam" id="PF06686">
    <property type="entry name" value="SpoIIIAC"/>
    <property type="match status" value="1"/>
</dbReference>
<proteinExistence type="predicted"/>
<sequence length="69" mass="7784">MMGMDVDVIFKIAGVGIAIALLHTVLDQMGKKEFAQWVTLLGFIYILFMVASVISDLFQKIKDVFLFRS</sequence>
<keyword evidence="3" id="KW-1185">Reference proteome</keyword>
<dbReference type="AlphaFoldDB" id="A0A7W8IR62"/>
<keyword evidence="1" id="KW-0812">Transmembrane</keyword>
<gene>
    <name evidence="2" type="ORF">HNQ34_002353</name>
</gene>
<accession>A0A7W8IR62</accession>
<dbReference type="EMBL" id="JACHEP010000013">
    <property type="protein sequence ID" value="MBB5325253.1"/>
    <property type="molecule type" value="Genomic_DNA"/>
</dbReference>
<evidence type="ECO:0000256" key="1">
    <source>
        <dbReference type="SAM" id="Phobius"/>
    </source>
</evidence>
<keyword evidence="1" id="KW-1133">Transmembrane helix</keyword>
<reference evidence="2 3" key="1">
    <citation type="submission" date="2020-08" db="EMBL/GenBank/DDBJ databases">
        <title>Genomic Encyclopedia of Type Strains, Phase IV (KMG-IV): sequencing the most valuable type-strain genomes for metagenomic binning, comparative biology and taxonomic classification.</title>
        <authorList>
            <person name="Goeker M."/>
        </authorList>
    </citation>
    <scope>NUCLEOTIDE SEQUENCE [LARGE SCALE GENOMIC DNA]</scope>
    <source>
        <strain evidence="2 3">DSM 16325</strain>
    </source>
</reference>
<comment type="caution">
    <text evidence="2">The sequence shown here is derived from an EMBL/GenBank/DDBJ whole genome shotgun (WGS) entry which is preliminary data.</text>
</comment>
<name>A0A7W8IR62_9BACL</name>
<dbReference type="NCBIfam" id="TIGR02848">
    <property type="entry name" value="spore_III_AC"/>
    <property type="match status" value="1"/>
</dbReference>
<protein>
    <submittedName>
        <fullName evidence="2">Stage III sporulation protein AC</fullName>
    </submittedName>
</protein>